<comment type="caution">
    <text evidence="12">The sequence shown here is derived from an EMBL/GenBank/DDBJ whole genome shotgun (WGS) entry which is preliminary data.</text>
</comment>
<sequence>MIKLLRPLLLKWQKISANVSQKFQIVRIIPLRIRMMALATFGILSIALLSGAQLYSNDQLSAKMAGLSNSRQAENLFTQIDIKILEMKDNEKDFRLTFIDDHLRNFRENRRDASALTAQLLAIASSGEQKQAIENIEISIQSYLTSMDETTDILKLIGTSLYDGYQGDMRSAAAKIEKSIGKLIKAEKANPRTLANIKTAYTAFLQMSRQEKNYLLFKSDKYLQKHGKQSAAFTDAWSKVQSKDKNYKKIAKSIKKYFTQFDNIAKTNAELVIAREGMLSHITDITDITRKLVVAARLESDTNFNAYIATEKKWSRLLLIFAISMGLVILLLSFIITNSIIKPLALLNKQTVALADGNLDTEISDTNKYDNIAQMANAMLNFKQNALKQVKLEQDQAQVQQEEASRTQKIGTTIKTFEGNAFEVLNTVRDAASQLNSSSDELIQLSDNVHTQSDNAGEAVRDVAANIALVASSTDELVIAIEEISKQSHNSIAVAGQATDEVKKTIATMTDLSNASDEINKVIKLIQDIAEQTNLLALNATIESARAGDAGKGFAVVAGEVKALAAQTAKATDEIGSQINRIRGFSDHAMSSIENVNRVILEMQDITNIVATAVTEQDDIVKKVSEIVHTTSEQSHKTASTMNEVKKSMDASKSAAENVNNLSSNLTSQAQTLETEISDFLDDVRQA</sequence>
<dbReference type="AlphaFoldDB" id="A0A2A4YQJ7"/>
<evidence type="ECO:0000256" key="1">
    <source>
        <dbReference type="ARBA" id="ARBA00004429"/>
    </source>
</evidence>
<dbReference type="InterPro" id="IPR004089">
    <property type="entry name" value="MCPsignal_dom"/>
</dbReference>
<keyword evidence="2" id="KW-1003">Cell membrane</keyword>
<evidence type="ECO:0000259" key="9">
    <source>
        <dbReference type="PROSITE" id="PS50111"/>
    </source>
</evidence>
<feature type="domain" description="Methyl-accepting transducer" evidence="9">
    <location>
        <begin position="431"/>
        <end position="667"/>
    </location>
</feature>
<dbReference type="InterPro" id="IPR003660">
    <property type="entry name" value="HAMP_dom"/>
</dbReference>
<keyword evidence="8" id="KW-0472">Membrane</keyword>
<proteinExistence type="inferred from homology"/>
<organism evidence="12">
    <name type="scientific">OCS116 cluster bacterium</name>
    <dbReference type="NCBI Taxonomy" id="2030921"/>
    <lineage>
        <taxon>Bacteria</taxon>
        <taxon>Pseudomonadati</taxon>
        <taxon>Pseudomonadota</taxon>
        <taxon>Alphaproteobacteria</taxon>
        <taxon>OCS116 cluster</taxon>
    </lineage>
</organism>
<dbReference type="PROSITE" id="PS50192">
    <property type="entry name" value="T_SNARE"/>
    <property type="match status" value="1"/>
</dbReference>
<evidence type="ECO:0008006" key="13">
    <source>
        <dbReference type="Google" id="ProtNLM"/>
    </source>
</evidence>
<feature type="coiled-coil region" evidence="6">
    <location>
        <begin position="380"/>
        <end position="407"/>
    </location>
</feature>
<dbReference type="Gene3D" id="6.10.340.10">
    <property type="match status" value="1"/>
</dbReference>
<name>A0A2A4YQJ7_9PROT</name>
<dbReference type="EMBL" id="NVUS01000041">
    <property type="protein sequence ID" value="PCI96587.1"/>
    <property type="molecule type" value="Genomic_DNA"/>
</dbReference>
<dbReference type="PROSITE" id="PS50111">
    <property type="entry name" value="CHEMOTAXIS_TRANSDUC_2"/>
    <property type="match status" value="1"/>
</dbReference>
<evidence type="ECO:0000313" key="12">
    <source>
        <dbReference type="EMBL" id="PCI96587.1"/>
    </source>
</evidence>
<evidence type="ECO:0000256" key="8">
    <source>
        <dbReference type="SAM" id="Phobius"/>
    </source>
</evidence>
<reference key="1">
    <citation type="submission" date="2017-08" db="EMBL/GenBank/DDBJ databases">
        <title>A dynamic microbial community with high functional redundancy inhabits the cold, oxic subseafloor aquifer.</title>
        <authorList>
            <person name="Tully B.J."/>
            <person name="Wheat C.G."/>
            <person name="Glazer B.T."/>
            <person name="Huber J.A."/>
        </authorList>
    </citation>
    <scope>NUCLEOTIDE SEQUENCE [LARGE SCALE GENOMIC DNA]</scope>
</reference>
<comment type="similarity">
    <text evidence="4">Belongs to the methyl-accepting chemotaxis (MCP) protein family.</text>
</comment>
<feature type="domain" description="T-SNARE coiled-coil homology" evidence="10">
    <location>
        <begin position="583"/>
        <end position="645"/>
    </location>
</feature>
<keyword evidence="2" id="KW-0997">Cell inner membrane</keyword>
<evidence type="ECO:0000259" key="11">
    <source>
        <dbReference type="PROSITE" id="PS50885"/>
    </source>
</evidence>
<evidence type="ECO:0000256" key="3">
    <source>
        <dbReference type="ARBA" id="ARBA00023224"/>
    </source>
</evidence>
<dbReference type="PROSITE" id="PS50885">
    <property type="entry name" value="HAMP"/>
    <property type="match status" value="1"/>
</dbReference>
<evidence type="ECO:0000259" key="10">
    <source>
        <dbReference type="PROSITE" id="PS50192"/>
    </source>
</evidence>
<evidence type="ECO:0000256" key="4">
    <source>
        <dbReference type="ARBA" id="ARBA00029447"/>
    </source>
</evidence>
<comment type="subcellular location">
    <subcellularLocation>
        <location evidence="1">Cell inner membrane</location>
        <topology evidence="1">Multi-pass membrane protein</topology>
    </subcellularLocation>
</comment>
<keyword evidence="6" id="KW-0175">Coiled coil</keyword>
<evidence type="ECO:0000256" key="5">
    <source>
        <dbReference type="PROSITE-ProRule" id="PRU00284"/>
    </source>
</evidence>
<keyword evidence="8" id="KW-1133">Transmembrane helix</keyword>
<dbReference type="PANTHER" id="PTHR32089">
    <property type="entry name" value="METHYL-ACCEPTING CHEMOTAXIS PROTEIN MCPB"/>
    <property type="match status" value="1"/>
</dbReference>
<keyword evidence="8" id="KW-0812">Transmembrane</keyword>
<evidence type="ECO:0000256" key="2">
    <source>
        <dbReference type="ARBA" id="ARBA00022519"/>
    </source>
</evidence>
<reference evidence="12" key="2">
    <citation type="journal article" date="2018" name="ISME J.">
        <title>A dynamic microbial community with high functional redundancy inhabits the cold, oxic subseafloor aquifer.</title>
        <authorList>
            <person name="Tully B.J."/>
            <person name="Wheat C.G."/>
            <person name="Glazer B.T."/>
            <person name="Huber J.A."/>
        </authorList>
    </citation>
    <scope>NUCLEOTIDE SEQUENCE</scope>
    <source>
        <strain evidence="12">NORP83</strain>
    </source>
</reference>
<gene>
    <name evidence="12" type="ORF">COB13_17370</name>
</gene>
<dbReference type="InterPro" id="IPR000727">
    <property type="entry name" value="T_SNARE_dom"/>
</dbReference>
<keyword evidence="3 5" id="KW-0807">Transducer</keyword>
<feature type="transmembrane region" description="Helical" evidence="8">
    <location>
        <begin position="317"/>
        <end position="341"/>
    </location>
</feature>
<dbReference type="GO" id="GO:0007165">
    <property type="term" value="P:signal transduction"/>
    <property type="evidence" value="ECO:0007669"/>
    <property type="project" value="UniProtKB-KW"/>
</dbReference>
<dbReference type="SUPFAM" id="SSF58104">
    <property type="entry name" value="Methyl-accepting chemotaxis protein (MCP) signaling domain"/>
    <property type="match status" value="1"/>
</dbReference>
<dbReference type="SMART" id="SM00283">
    <property type="entry name" value="MA"/>
    <property type="match status" value="1"/>
</dbReference>
<evidence type="ECO:0000256" key="7">
    <source>
        <dbReference type="SAM" id="MobiDB-lite"/>
    </source>
</evidence>
<dbReference type="Pfam" id="PF00015">
    <property type="entry name" value="MCPsignal"/>
    <property type="match status" value="1"/>
</dbReference>
<dbReference type="GO" id="GO:0005886">
    <property type="term" value="C:plasma membrane"/>
    <property type="evidence" value="ECO:0007669"/>
    <property type="project" value="UniProtKB-SubCell"/>
</dbReference>
<protein>
    <recommendedName>
        <fullName evidence="13">Methyl-accepting chemotaxis protein</fullName>
    </recommendedName>
</protein>
<feature type="domain" description="HAMP" evidence="11">
    <location>
        <begin position="338"/>
        <end position="391"/>
    </location>
</feature>
<evidence type="ECO:0000256" key="6">
    <source>
        <dbReference type="SAM" id="Coils"/>
    </source>
</evidence>
<dbReference type="PANTHER" id="PTHR32089:SF112">
    <property type="entry name" value="LYSOZYME-LIKE PROTEIN-RELATED"/>
    <property type="match status" value="1"/>
</dbReference>
<feature type="region of interest" description="Disordered" evidence="7">
    <location>
        <begin position="632"/>
        <end position="659"/>
    </location>
</feature>
<feature type="compositionally biased region" description="Polar residues" evidence="7">
    <location>
        <begin position="632"/>
        <end position="643"/>
    </location>
</feature>
<accession>A0A2A4YQJ7</accession>
<dbReference type="Gene3D" id="1.10.287.950">
    <property type="entry name" value="Methyl-accepting chemotaxis protein"/>
    <property type="match status" value="1"/>
</dbReference>